<dbReference type="SUPFAM" id="SSF53383">
    <property type="entry name" value="PLP-dependent transferases"/>
    <property type="match status" value="1"/>
</dbReference>
<evidence type="ECO:0000259" key="3">
    <source>
        <dbReference type="Pfam" id="PF00155"/>
    </source>
</evidence>
<dbReference type="InterPro" id="IPR004839">
    <property type="entry name" value="Aminotransferase_I/II_large"/>
</dbReference>
<protein>
    <recommendedName>
        <fullName evidence="3">Aminotransferase class I/classII large domain-containing protein</fullName>
    </recommendedName>
</protein>
<sequence>MASFINSRFAPASAVNKDQITFISGVTALNDVLSLCMTEGEDEGLLLGMPVYGSFAPDFQSMSNCKLVYTPFGGVDQFGVGAVECYERALQDAAKNGIKVKGLVLANPHNPLGQCYSREALEAILRFCNKYSIHLISDEIYAFSVYNTDESRPGFTSILSLDTAGVIDSSLVHVMYGMSKDFAAAGFRLGCLITRNKELGDAVQSLARFHGASPVTDAIATAMLEDKEWHTQFTSKSARVLSEHQNIATKGLDGAGIPYNRKANAGFFLWIDLSVCLSARTWEAEDELKLKLYNFGLEMSAGHAYHDEVPGSFRFLFSVDRDALEEALRRIVEFYETNRLDRS</sequence>
<keyword evidence="5" id="KW-1185">Reference proteome</keyword>
<dbReference type="PANTHER" id="PTHR43795:SF39">
    <property type="entry name" value="AMINOTRANSFERASE CLASS I_CLASSII DOMAIN-CONTAINING PROTEIN"/>
    <property type="match status" value="1"/>
</dbReference>
<dbReference type="PROSITE" id="PS00105">
    <property type="entry name" value="AA_TRANSFER_CLASS_1"/>
    <property type="match status" value="1"/>
</dbReference>
<dbReference type="PANTHER" id="PTHR43795">
    <property type="entry name" value="BIFUNCTIONAL ASPARTATE AMINOTRANSFERASE AND GLUTAMATE/ASPARTATE-PREPHENATE AMINOTRANSFERASE-RELATED"/>
    <property type="match status" value="1"/>
</dbReference>
<dbReference type="Gene3D" id="3.40.640.10">
    <property type="entry name" value="Type I PLP-dependent aspartate aminotransferase-like (Major domain)"/>
    <property type="match status" value="1"/>
</dbReference>
<dbReference type="AlphaFoldDB" id="E3S7E8"/>
<dbReference type="GO" id="GO:0006520">
    <property type="term" value="P:amino acid metabolic process"/>
    <property type="evidence" value="ECO:0007669"/>
    <property type="project" value="TreeGrafter"/>
</dbReference>
<feature type="domain" description="Aminotransferase class I/classII large" evidence="3">
    <location>
        <begin position="12"/>
        <end position="331"/>
    </location>
</feature>
<proteinExistence type="inferred from homology"/>
<evidence type="ECO:0000256" key="1">
    <source>
        <dbReference type="ARBA" id="ARBA00007441"/>
    </source>
</evidence>
<comment type="similarity">
    <text evidence="1">Belongs to the class-I pyridoxal-phosphate-dependent aminotransferase family.</text>
</comment>
<keyword evidence="2" id="KW-0663">Pyridoxal phosphate</keyword>
<name>E3S7E8_PYRTT</name>
<dbReference type="GO" id="GO:0030170">
    <property type="term" value="F:pyridoxal phosphate binding"/>
    <property type="evidence" value="ECO:0007669"/>
    <property type="project" value="InterPro"/>
</dbReference>
<dbReference type="Gene3D" id="3.90.1150.10">
    <property type="entry name" value="Aspartate Aminotransferase, domain 1"/>
    <property type="match status" value="1"/>
</dbReference>
<dbReference type="GO" id="GO:0008483">
    <property type="term" value="F:transaminase activity"/>
    <property type="evidence" value="ECO:0007669"/>
    <property type="project" value="TreeGrafter"/>
</dbReference>
<dbReference type="InterPro" id="IPR015424">
    <property type="entry name" value="PyrdxlP-dep_Trfase"/>
</dbReference>
<dbReference type="eggNOG" id="KOG0256">
    <property type="taxonomic scope" value="Eukaryota"/>
</dbReference>
<dbReference type="InterPro" id="IPR004838">
    <property type="entry name" value="NHTrfase_class1_PyrdxlP-BS"/>
</dbReference>
<evidence type="ECO:0000313" key="4">
    <source>
        <dbReference type="EMBL" id="EFQ86102.1"/>
    </source>
</evidence>
<dbReference type="OrthoDB" id="7042322at2759"/>
<evidence type="ECO:0000313" key="5">
    <source>
        <dbReference type="Proteomes" id="UP000001067"/>
    </source>
</evidence>
<dbReference type="KEGG" id="pte:PTT_18741"/>
<reference evidence="4 5" key="1">
    <citation type="journal article" date="2010" name="Genome Biol.">
        <title>A first genome assembly of the barley fungal pathogen Pyrenophora teres f. teres.</title>
        <authorList>
            <person name="Ellwood S.R."/>
            <person name="Liu Z."/>
            <person name="Syme R.A."/>
            <person name="Lai Z."/>
            <person name="Hane J.K."/>
            <person name="Keiper F."/>
            <person name="Moffat C.S."/>
            <person name="Oliver R.P."/>
            <person name="Friesen T.L."/>
        </authorList>
    </citation>
    <scope>NUCLEOTIDE SEQUENCE [LARGE SCALE GENOMIC DNA]</scope>
    <source>
        <strain evidence="4 5">0-1</strain>
    </source>
</reference>
<evidence type="ECO:0000256" key="2">
    <source>
        <dbReference type="ARBA" id="ARBA00022898"/>
    </source>
</evidence>
<dbReference type="InterPro" id="IPR050478">
    <property type="entry name" value="Ethylene_sulfur-biosynth"/>
</dbReference>
<dbReference type="CDD" id="cd00609">
    <property type="entry name" value="AAT_like"/>
    <property type="match status" value="1"/>
</dbReference>
<gene>
    <name evidence="4" type="ORF">PTT_18741</name>
</gene>
<dbReference type="InterPro" id="IPR015421">
    <property type="entry name" value="PyrdxlP-dep_Trfase_major"/>
</dbReference>
<dbReference type="Proteomes" id="UP000001067">
    <property type="component" value="Unassembled WGS sequence"/>
</dbReference>
<dbReference type="PRINTS" id="PR00753">
    <property type="entry name" value="ACCSYNTHASE"/>
</dbReference>
<dbReference type="STRING" id="861557.E3S7E8"/>
<accession>E3S7E8</accession>
<dbReference type="Pfam" id="PF00155">
    <property type="entry name" value="Aminotran_1_2"/>
    <property type="match status" value="1"/>
</dbReference>
<dbReference type="HOGENOM" id="CLU_017584_1_1_1"/>
<dbReference type="EMBL" id="GL537539">
    <property type="protein sequence ID" value="EFQ86102.1"/>
    <property type="molecule type" value="Genomic_DNA"/>
</dbReference>
<organism evidence="5">
    <name type="scientific">Pyrenophora teres f. teres (strain 0-1)</name>
    <name type="common">Barley net blotch fungus</name>
    <name type="synonym">Drechslera teres f. teres</name>
    <dbReference type="NCBI Taxonomy" id="861557"/>
    <lineage>
        <taxon>Eukaryota</taxon>
        <taxon>Fungi</taxon>
        <taxon>Dikarya</taxon>
        <taxon>Ascomycota</taxon>
        <taxon>Pezizomycotina</taxon>
        <taxon>Dothideomycetes</taxon>
        <taxon>Pleosporomycetidae</taxon>
        <taxon>Pleosporales</taxon>
        <taxon>Pleosporineae</taxon>
        <taxon>Pleosporaceae</taxon>
        <taxon>Pyrenophora</taxon>
    </lineage>
</organism>
<dbReference type="InterPro" id="IPR015422">
    <property type="entry name" value="PyrdxlP-dep_Trfase_small"/>
</dbReference>